<name>A0A1J1J4K9_9DIPT</name>
<reference evidence="2 3" key="1">
    <citation type="submission" date="2015-04" db="EMBL/GenBank/DDBJ databases">
        <authorList>
            <person name="Syromyatnikov M.Y."/>
            <person name="Popov V.N."/>
        </authorList>
    </citation>
    <scope>NUCLEOTIDE SEQUENCE [LARGE SCALE GENOMIC DNA]</scope>
</reference>
<organism evidence="2 3">
    <name type="scientific">Clunio marinus</name>
    <dbReference type="NCBI Taxonomy" id="568069"/>
    <lineage>
        <taxon>Eukaryota</taxon>
        <taxon>Metazoa</taxon>
        <taxon>Ecdysozoa</taxon>
        <taxon>Arthropoda</taxon>
        <taxon>Hexapoda</taxon>
        <taxon>Insecta</taxon>
        <taxon>Pterygota</taxon>
        <taxon>Neoptera</taxon>
        <taxon>Endopterygota</taxon>
        <taxon>Diptera</taxon>
        <taxon>Nematocera</taxon>
        <taxon>Chironomoidea</taxon>
        <taxon>Chironomidae</taxon>
        <taxon>Clunio</taxon>
    </lineage>
</organism>
<dbReference type="Proteomes" id="UP000183832">
    <property type="component" value="Unassembled WGS sequence"/>
</dbReference>
<keyword evidence="1" id="KW-0732">Signal</keyword>
<protein>
    <submittedName>
        <fullName evidence="2">CLUMA_CG019793, isoform A</fullName>
    </submittedName>
</protein>
<feature type="signal peptide" evidence="1">
    <location>
        <begin position="1"/>
        <end position="16"/>
    </location>
</feature>
<evidence type="ECO:0000313" key="2">
    <source>
        <dbReference type="EMBL" id="CRL06906.1"/>
    </source>
</evidence>
<feature type="chain" id="PRO_5009619221" evidence="1">
    <location>
        <begin position="17"/>
        <end position="137"/>
    </location>
</feature>
<sequence length="137" mass="15205">MKVFIVGVLLVGVVLAIDDKKDSVRSKRDYDFRYRYEPLAAYRETTVRYPITYGFDTIDHPPPVKSAAITSLISPAYHAPLTAAYHTPILPVSKVTSSLVSTNIHHFPSHAPFIASSPFIHAPPAIIHSPLIATFHR</sequence>
<keyword evidence="3" id="KW-1185">Reference proteome</keyword>
<evidence type="ECO:0000313" key="3">
    <source>
        <dbReference type="Proteomes" id="UP000183832"/>
    </source>
</evidence>
<accession>A0A1J1J4K9</accession>
<dbReference type="EMBL" id="CVRI01000067">
    <property type="protein sequence ID" value="CRL06906.1"/>
    <property type="molecule type" value="Genomic_DNA"/>
</dbReference>
<dbReference type="AlphaFoldDB" id="A0A1J1J4K9"/>
<proteinExistence type="predicted"/>
<evidence type="ECO:0000256" key="1">
    <source>
        <dbReference type="SAM" id="SignalP"/>
    </source>
</evidence>
<gene>
    <name evidence="2" type="ORF">CLUMA_CG019793</name>
</gene>